<evidence type="ECO:0000313" key="2">
    <source>
        <dbReference type="EMBL" id="AKT91344.1"/>
    </source>
</evidence>
<keyword evidence="1" id="KW-1133">Transmembrane helix</keyword>
<feature type="transmembrane region" description="Helical" evidence="1">
    <location>
        <begin position="148"/>
        <end position="169"/>
    </location>
</feature>
<protein>
    <submittedName>
        <fullName evidence="2">Membrane protein</fullName>
    </submittedName>
</protein>
<dbReference type="RefSeq" id="WP_050335785.1">
    <property type="nucleotide sequence ID" value="NZ_CP012195.1"/>
</dbReference>
<keyword evidence="1" id="KW-0472">Membrane</keyword>
<dbReference type="KEGG" id="cure:CUREO_1527"/>
<name>A0AAU8U248_9BACT</name>
<organism evidence="2 3">
    <name type="scientific">Campylobacter ureolyticus RIGS 9880</name>
    <dbReference type="NCBI Taxonomy" id="1032069"/>
    <lineage>
        <taxon>Bacteria</taxon>
        <taxon>Pseudomonadati</taxon>
        <taxon>Campylobacterota</taxon>
        <taxon>Epsilonproteobacteria</taxon>
        <taxon>Campylobacterales</taxon>
        <taxon>Campylobacteraceae</taxon>
        <taxon>Campylobacter</taxon>
    </lineage>
</organism>
<gene>
    <name evidence="2" type="ORF">CUREO_1527</name>
</gene>
<keyword evidence="1" id="KW-0812">Transmembrane</keyword>
<feature type="transmembrane region" description="Helical" evidence="1">
    <location>
        <begin position="16"/>
        <end position="34"/>
    </location>
</feature>
<dbReference type="AlphaFoldDB" id="A0AAU8U248"/>
<reference evidence="2 3" key="1">
    <citation type="journal article" date="2015" name="Genome Announc.">
        <title>Complete Genome Sequence of the Campylobacter ureolyticus Clinical Isolate RIGS 9880.</title>
        <authorList>
            <person name="Miller W.G."/>
            <person name="Yee E."/>
            <person name="On S.L."/>
            <person name="Andersen L.P."/>
            <person name="Bono J.L."/>
        </authorList>
    </citation>
    <scope>NUCLEOTIDE SEQUENCE [LARGE SCALE GENOMIC DNA]</scope>
    <source>
        <strain evidence="2 3">RIGS 9880</strain>
    </source>
</reference>
<evidence type="ECO:0000313" key="3">
    <source>
        <dbReference type="Proteomes" id="UP000063971"/>
    </source>
</evidence>
<proteinExistence type="predicted"/>
<dbReference type="Proteomes" id="UP000063971">
    <property type="component" value="Chromosome"/>
</dbReference>
<sequence>MHFNKIDKDSFYQMNYILNLILWFFIVGSLAFLFNSYKTSNILKISDMNISKGKVLNIDTNKSNSSYYHFILANSSHNKEKFYFEKYKYEIYKPILHKNIIVWSQNECGFDVAKQIQINNGKMIVKFDYDMALYFKELYNSKFYKQTYFLWGVGALILFLIKTFLIKIIKRR</sequence>
<accession>A0AAU8U248</accession>
<dbReference type="EMBL" id="CP012195">
    <property type="protein sequence ID" value="AKT91344.1"/>
    <property type="molecule type" value="Genomic_DNA"/>
</dbReference>
<evidence type="ECO:0000256" key="1">
    <source>
        <dbReference type="SAM" id="Phobius"/>
    </source>
</evidence>